<feature type="compositionally biased region" description="Polar residues" evidence="1">
    <location>
        <begin position="71"/>
        <end position="88"/>
    </location>
</feature>
<gene>
    <name evidence="2" type="ORF">TsFJ059_000033</name>
</gene>
<sequence>MECNGQGLLQASCTRCRRELRHCTFSAERNSHTNPHDGGDAQRTVNVIEEVSVPPDEVTRQRPRHQPWPTSPENSIHAQPCEETTASDGSRKRQRRGTNRAVFNAADIQSPGQESEDQHPALGRSIQRSGLPPIGAAHEQNLRPEAHFHPNNSSSRAPDPTARGRFCLDVFDQCSRAGCTW</sequence>
<evidence type="ECO:0000313" key="3">
    <source>
        <dbReference type="Proteomes" id="UP000826573"/>
    </source>
</evidence>
<name>A0A9P8I0G3_9HYPO</name>
<protein>
    <submittedName>
        <fullName evidence="2">Uncharacterized protein</fullName>
    </submittedName>
</protein>
<dbReference type="AlphaFoldDB" id="A0A9P8I0G3"/>
<reference evidence="2 3" key="1">
    <citation type="submission" date="2021-08" db="EMBL/GenBank/DDBJ databases">
        <title>The highly contiguous genome resource for Trichoderma semiorbis FJ059, a fungal antagonistic to plant pathogens.</title>
        <authorList>
            <person name="Liu T."/>
        </authorList>
    </citation>
    <scope>NUCLEOTIDE SEQUENCE [LARGE SCALE GENOMIC DNA]</scope>
    <source>
        <strain evidence="2 3">FJ059</strain>
    </source>
</reference>
<evidence type="ECO:0000256" key="1">
    <source>
        <dbReference type="SAM" id="MobiDB-lite"/>
    </source>
</evidence>
<organism evidence="2 3">
    <name type="scientific">Trichoderma semiorbis</name>
    <dbReference type="NCBI Taxonomy" id="1491008"/>
    <lineage>
        <taxon>Eukaryota</taxon>
        <taxon>Fungi</taxon>
        <taxon>Dikarya</taxon>
        <taxon>Ascomycota</taxon>
        <taxon>Pezizomycotina</taxon>
        <taxon>Sordariomycetes</taxon>
        <taxon>Hypocreomycetidae</taxon>
        <taxon>Hypocreales</taxon>
        <taxon>Hypocreaceae</taxon>
        <taxon>Trichoderma</taxon>
    </lineage>
</organism>
<accession>A0A9P8I0G3</accession>
<feature type="region of interest" description="Disordered" evidence="1">
    <location>
        <begin position="52"/>
        <end position="136"/>
    </location>
</feature>
<evidence type="ECO:0000313" key="2">
    <source>
        <dbReference type="EMBL" id="KAH0531167.1"/>
    </source>
</evidence>
<comment type="caution">
    <text evidence="2">The sequence shown here is derived from an EMBL/GenBank/DDBJ whole genome shotgun (WGS) entry which is preliminary data.</text>
</comment>
<keyword evidence="3" id="KW-1185">Reference proteome</keyword>
<dbReference type="Proteomes" id="UP000826573">
    <property type="component" value="Unassembled WGS sequence"/>
</dbReference>
<dbReference type="EMBL" id="JAIMJC010000001">
    <property type="protein sequence ID" value="KAH0531167.1"/>
    <property type="molecule type" value="Genomic_DNA"/>
</dbReference>
<proteinExistence type="predicted"/>